<proteinExistence type="predicted"/>
<dbReference type="EMBL" id="JANSHE010001066">
    <property type="protein sequence ID" value="KAJ3004862.1"/>
    <property type="molecule type" value="Genomic_DNA"/>
</dbReference>
<dbReference type="Proteomes" id="UP001144978">
    <property type="component" value="Unassembled WGS sequence"/>
</dbReference>
<name>A0ACC1Q0Y3_9APHY</name>
<accession>A0ACC1Q0Y3</accession>
<evidence type="ECO:0000313" key="1">
    <source>
        <dbReference type="EMBL" id="KAJ3004862.1"/>
    </source>
</evidence>
<sequence>MWAQYRETLNNSQLNALATRACGVQLHVGTFSFATAVVSIVQTVASEFSATDRQAANGDQRLQCASVLATDGLGAASGAAPDSDDVDRGAGQTKRDVDVLQDYAQGFEEIRPGRRVCLSSTTALVDNSVLPLGKTYVESAAAALKSAGAARARGA</sequence>
<evidence type="ECO:0000313" key="2">
    <source>
        <dbReference type="Proteomes" id="UP001144978"/>
    </source>
</evidence>
<keyword evidence="2" id="KW-1185">Reference proteome</keyword>
<protein>
    <submittedName>
        <fullName evidence="1">Uncharacterized protein</fullName>
    </submittedName>
</protein>
<gene>
    <name evidence="1" type="ORF">NUW54_g4605</name>
</gene>
<organism evidence="1 2">
    <name type="scientific">Trametes sanguinea</name>
    <dbReference type="NCBI Taxonomy" id="158606"/>
    <lineage>
        <taxon>Eukaryota</taxon>
        <taxon>Fungi</taxon>
        <taxon>Dikarya</taxon>
        <taxon>Basidiomycota</taxon>
        <taxon>Agaricomycotina</taxon>
        <taxon>Agaricomycetes</taxon>
        <taxon>Polyporales</taxon>
        <taxon>Polyporaceae</taxon>
        <taxon>Trametes</taxon>
    </lineage>
</organism>
<reference evidence="1" key="1">
    <citation type="submission" date="2022-08" db="EMBL/GenBank/DDBJ databases">
        <title>Genome Sequence of Pycnoporus sanguineus.</title>
        <authorList>
            <person name="Buettner E."/>
        </authorList>
    </citation>
    <scope>NUCLEOTIDE SEQUENCE</scope>
    <source>
        <strain evidence="1">CG-C14</strain>
    </source>
</reference>
<comment type="caution">
    <text evidence="1">The sequence shown here is derived from an EMBL/GenBank/DDBJ whole genome shotgun (WGS) entry which is preliminary data.</text>
</comment>